<protein>
    <recommendedName>
        <fullName evidence="4">Secondary thiamine-phosphate synthase enzyme</fullName>
    </recommendedName>
</protein>
<dbReference type="SUPFAM" id="SSF111038">
    <property type="entry name" value="YjbQ-like"/>
    <property type="match status" value="1"/>
</dbReference>
<dbReference type="NCBIfam" id="TIGR00149">
    <property type="entry name" value="TIGR00149_YjbQ"/>
    <property type="match status" value="1"/>
</dbReference>
<gene>
    <name evidence="2" type="ORF">GCM10017577_47050</name>
</gene>
<name>A0A9W6L4L0_9PSEU</name>
<reference evidence="2" key="1">
    <citation type="journal article" date="2014" name="Int. J. Syst. Evol. Microbiol.">
        <title>Complete genome sequence of Corynebacterium casei LMG S-19264T (=DSM 44701T), isolated from a smear-ripened cheese.</title>
        <authorList>
            <consortium name="US DOE Joint Genome Institute (JGI-PGF)"/>
            <person name="Walter F."/>
            <person name="Albersmeier A."/>
            <person name="Kalinowski J."/>
            <person name="Ruckert C."/>
        </authorList>
    </citation>
    <scope>NUCLEOTIDE SEQUENCE</scope>
    <source>
        <strain evidence="2">VKM Ac-1069</strain>
    </source>
</reference>
<dbReference type="Gene3D" id="2.60.120.460">
    <property type="entry name" value="YjbQ-like"/>
    <property type="match status" value="1"/>
</dbReference>
<dbReference type="InterPro" id="IPR035917">
    <property type="entry name" value="YjbQ-like_sf"/>
</dbReference>
<keyword evidence="3" id="KW-1185">Reference proteome</keyword>
<comment type="similarity">
    <text evidence="1">Belongs to the UPF0047 family.</text>
</comment>
<sequence length="136" mass="14716">MHTELIEVRTGGEERVVDLTSRIADHLRFVDAREGLLNVWVPHATAGVAVIETGAGSDTDLLTALRDLLPADDRWTHRHGSRGHGRDHVLPAIVAPSMSVPVIDGELALGTWQSVCLVDTNVDNAVRSVRLSFLPG</sequence>
<dbReference type="PANTHER" id="PTHR30615:SF8">
    <property type="entry name" value="UPF0047 PROTEIN C4A8.02C"/>
    <property type="match status" value="1"/>
</dbReference>
<dbReference type="InterPro" id="IPR001602">
    <property type="entry name" value="UPF0047_YjbQ-like"/>
</dbReference>
<reference evidence="2" key="2">
    <citation type="submission" date="2023-01" db="EMBL/GenBank/DDBJ databases">
        <authorList>
            <person name="Sun Q."/>
            <person name="Evtushenko L."/>
        </authorList>
    </citation>
    <scope>NUCLEOTIDE SEQUENCE</scope>
    <source>
        <strain evidence="2">VKM Ac-1069</strain>
    </source>
</reference>
<dbReference type="PANTHER" id="PTHR30615">
    <property type="entry name" value="UNCHARACTERIZED PROTEIN YJBQ-RELATED"/>
    <property type="match status" value="1"/>
</dbReference>
<dbReference type="RefSeq" id="WP_037047058.1">
    <property type="nucleotide sequence ID" value="NZ_BAAAUZ010000007.1"/>
</dbReference>
<dbReference type="Proteomes" id="UP001143463">
    <property type="component" value="Unassembled WGS sequence"/>
</dbReference>
<dbReference type="Pfam" id="PF01894">
    <property type="entry name" value="YjbQ"/>
    <property type="match status" value="1"/>
</dbReference>
<dbReference type="PIRSF" id="PIRSF004681">
    <property type="entry name" value="UCP004681"/>
    <property type="match status" value="1"/>
</dbReference>
<dbReference type="EMBL" id="BSFQ01000022">
    <property type="protein sequence ID" value="GLL13561.1"/>
    <property type="molecule type" value="Genomic_DNA"/>
</dbReference>
<comment type="caution">
    <text evidence="2">The sequence shown here is derived from an EMBL/GenBank/DDBJ whole genome shotgun (WGS) entry which is preliminary data.</text>
</comment>
<evidence type="ECO:0000313" key="3">
    <source>
        <dbReference type="Proteomes" id="UP001143463"/>
    </source>
</evidence>
<proteinExistence type="inferred from homology"/>
<organism evidence="2 3">
    <name type="scientific">Pseudonocardia halophobica</name>
    <dbReference type="NCBI Taxonomy" id="29401"/>
    <lineage>
        <taxon>Bacteria</taxon>
        <taxon>Bacillati</taxon>
        <taxon>Actinomycetota</taxon>
        <taxon>Actinomycetes</taxon>
        <taxon>Pseudonocardiales</taxon>
        <taxon>Pseudonocardiaceae</taxon>
        <taxon>Pseudonocardia</taxon>
    </lineage>
</organism>
<dbReference type="PROSITE" id="PS01314">
    <property type="entry name" value="UPF0047"/>
    <property type="match status" value="1"/>
</dbReference>
<evidence type="ECO:0000256" key="1">
    <source>
        <dbReference type="ARBA" id="ARBA00005534"/>
    </source>
</evidence>
<dbReference type="AlphaFoldDB" id="A0A9W6L4L0"/>
<evidence type="ECO:0008006" key="4">
    <source>
        <dbReference type="Google" id="ProtNLM"/>
    </source>
</evidence>
<accession>A0A9W6L4L0</accession>
<evidence type="ECO:0000313" key="2">
    <source>
        <dbReference type="EMBL" id="GLL13561.1"/>
    </source>
</evidence>